<dbReference type="EMBL" id="JADQDK010000001">
    <property type="protein sequence ID" value="MBW0134954.1"/>
    <property type="molecule type" value="Genomic_DNA"/>
</dbReference>
<reference evidence="1 2" key="1">
    <citation type="submission" date="2020-11" db="EMBL/GenBank/DDBJ databases">
        <title>Pseudonocardia abyssalis sp. nov. and Pseudonocardia oceani sp. nov., description and phylogenomic analysis of two novel actinomycetes isolated from the deep Southern Ocean.</title>
        <authorList>
            <person name="Parra J."/>
        </authorList>
    </citation>
    <scope>NUCLEOTIDE SEQUENCE [LARGE SCALE GENOMIC DNA]</scope>
    <source>
        <strain evidence="1 2">KRD-168</strain>
    </source>
</reference>
<gene>
    <name evidence="1" type="ORF">I4I81_11885</name>
</gene>
<evidence type="ECO:0000313" key="1">
    <source>
        <dbReference type="EMBL" id="MBW0134954.1"/>
    </source>
</evidence>
<proteinExistence type="predicted"/>
<organism evidence="1 2">
    <name type="scientific">Pseudonocardia abyssalis</name>
    <dbReference type="NCBI Taxonomy" id="2792008"/>
    <lineage>
        <taxon>Bacteria</taxon>
        <taxon>Bacillati</taxon>
        <taxon>Actinomycetota</taxon>
        <taxon>Actinomycetes</taxon>
        <taxon>Pseudonocardiales</taxon>
        <taxon>Pseudonocardiaceae</taxon>
        <taxon>Pseudonocardia</taxon>
    </lineage>
</organism>
<accession>A0ABS6UT88</accession>
<keyword evidence="2" id="KW-1185">Reference proteome</keyword>
<evidence type="ECO:0000313" key="2">
    <source>
        <dbReference type="Proteomes" id="UP000694287"/>
    </source>
</evidence>
<sequence length="82" mass="9084">MVTATGTAPVSDYYHLSWHLLFRGVQLEQIRADRVLHEALAARADPLRLAAVFNLSTSTAITYADIARALLERPVEAPPLDR</sequence>
<comment type="caution">
    <text evidence="1">The sequence shown here is derived from an EMBL/GenBank/DDBJ whole genome shotgun (WGS) entry which is preliminary data.</text>
</comment>
<dbReference type="Proteomes" id="UP000694287">
    <property type="component" value="Unassembled WGS sequence"/>
</dbReference>
<name>A0ABS6UT88_9PSEU</name>
<protein>
    <submittedName>
        <fullName evidence="1">Uncharacterized protein</fullName>
    </submittedName>
</protein>
<dbReference type="RefSeq" id="WP_218602652.1">
    <property type="nucleotide sequence ID" value="NZ_JADQDJ010000076.1"/>
</dbReference>